<dbReference type="EMBL" id="BNCP01000038">
    <property type="protein sequence ID" value="GIL87227.1"/>
    <property type="molecule type" value="Genomic_DNA"/>
</dbReference>
<sequence length="137" mass="15238">MHASSQPAISDVARAYDTLDPMDPDVCAVRRAKPWRSPSLLQPHTSCTGSWSLHDDPPWRDGRPAYVTAYVEAEYLTTLVPYNTCITRCFSSNLPTANKAHDKISPQPRTAHMQSWDVIEPLLFVCRSRPGGQGGRS</sequence>
<gene>
    <name evidence="1" type="ORF">Vretifemale_15295</name>
</gene>
<accession>A0A8J4CRK9</accession>
<proteinExistence type="predicted"/>
<dbReference type="Proteomes" id="UP000747110">
    <property type="component" value="Unassembled WGS sequence"/>
</dbReference>
<keyword evidence="2" id="KW-1185">Reference proteome</keyword>
<protein>
    <submittedName>
        <fullName evidence="1">Uncharacterized protein</fullName>
    </submittedName>
</protein>
<comment type="caution">
    <text evidence="1">The sequence shown here is derived from an EMBL/GenBank/DDBJ whole genome shotgun (WGS) entry which is preliminary data.</text>
</comment>
<organism evidence="1 2">
    <name type="scientific">Volvox reticuliferus</name>
    <dbReference type="NCBI Taxonomy" id="1737510"/>
    <lineage>
        <taxon>Eukaryota</taxon>
        <taxon>Viridiplantae</taxon>
        <taxon>Chlorophyta</taxon>
        <taxon>core chlorophytes</taxon>
        <taxon>Chlorophyceae</taxon>
        <taxon>CS clade</taxon>
        <taxon>Chlamydomonadales</taxon>
        <taxon>Volvocaceae</taxon>
        <taxon>Volvox</taxon>
    </lineage>
</organism>
<dbReference type="AlphaFoldDB" id="A0A8J4CRK9"/>
<evidence type="ECO:0000313" key="2">
    <source>
        <dbReference type="Proteomes" id="UP000747110"/>
    </source>
</evidence>
<name>A0A8J4CRK9_9CHLO</name>
<evidence type="ECO:0000313" key="1">
    <source>
        <dbReference type="EMBL" id="GIL87227.1"/>
    </source>
</evidence>
<reference evidence="1" key="1">
    <citation type="journal article" date="2021" name="Proc. Natl. Acad. Sci. U.S.A.">
        <title>Three genomes in the algal genus Volvox reveal the fate of a haploid sex-determining region after a transition to homothallism.</title>
        <authorList>
            <person name="Yamamoto K."/>
            <person name="Hamaji T."/>
            <person name="Kawai-Toyooka H."/>
            <person name="Matsuzaki R."/>
            <person name="Takahashi F."/>
            <person name="Nishimura Y."/>
            <person name="Kawachi M."/>
            <person name="Noguchi H."/>
            <person name="Minakuchi Y."/>
            <person name="Umen J.G."/>
            <person name="Toyoda A."/>
            <person name="Nozaki H."/>
        </authorList>
    </citation>
    <scope>NUCLEOTIDE SEQUENCE</scope>
    <source>
        <strain evidence="1">NIES-3786</strain>
    </source>
</reference>